<evidence type="ECO:0000259" key="2">
    <source>
        <dbReference type="Pfam" id="PF14344"/>
    </source>
</evidence>
<comment type="caution">
    <text evidence="3">The sequence shown here is derived from an EMBL/GenBank/DDBJ whole genome shotgun (WGS) entry which is preliminary data.</text>
</comment>
<protein>
    <submittedName>
        <fullName evidence="3">DUF4397 domain-containing protein</fullName>
    </submittedName>
</protein>
<feature type="domain" description="DUF4397" evidence="2">
    <location>
        <begin position="31"/>
        <end position="144"/>
    </location>
</feature>
<evidence type="ECO:0000313" key="4">
    <source>
        <dbReference type="Proteomes" id="UP001219862"/>
    </source>
</evidence>
<evidence type="ECO:0000313" key="3">
    <source>
        <dbReference type="EMBL" id="MDC8786560.1"/>
    </source>
</evidence>
<sequence>MRFKPWALGLTLAGAALLSACGGGGSSNHTNVRLLNASVSYSSLDFAVNSTTINSKVAYGAVGAYGSVDTGSTSSQLLDSVNGSAVLSWTPTLAGNSNYTVIAYGWAGAVKQTLLQETESTPDANKAKLLLLNLAADAGALDLYVTAANNTDSLSTYTPVATNILGSSGYNLMTSGTYRLTLTGTGKPADVRLDIPSVALASTSIQTLVSTSTVGGKLVNGMVLVQQGSATNYPTTSARARVVNGVASATPASNGVASSANTFVTSTLNGKSLMSASLAPAIGQYVTTTAGAATSFSVMVNGSPVTVTAPTLAAGGDYTVLVYGPAAAPMVSVIIDDNRLPTTSGYTKVRLMNGVASSVGAGMQVDFTNQASNVMPGTASTPQTVAGLTAGSRVSVTLPTANPALSALTGVNLAANTVFSVFVLGDSVVPYTVQINRDDLAPLQ</sequence>
<keyword evidence="1" id="KW-0732">Signal</keyword>
<keyword evidence="4" id="KW-1185">Reference proteome</keyword>
<dbReference type="InterPro" id="IPR025510">
    <property type="entry name" value="DUF4397"/>
</dbReference>
<feature type="signal peptide" evidence="1">
    <location>
        <begin position="1"/>
        <end position="20"/>
    </location>
</feature>
<proteinExistence type="predicted"/>
<reference evidence="3 4" key="1">
    <citation type="submission" date="2022-10" db="EMBL/GenBank/DDBJ databases">
        <title>paucibacter sp. hw8 Genome sequencing.</title>
        <authorList>
            <person name="Park S."/>
        </authorList>
    </citation>
    <scope>NUCLEOTIDE SEQUENCE [LARGE SCALE GENOMIC DNA]</scope>
    <source>
        <strain evidence="4">hw8</strain>
    </source>
</reference>
<feature type="chain" id="PRO_5047019865" evidence="1">
    <location>
        <begin position="21"/>
        <end position="444"/>
    </location>
</feature>
<dbReference type="EMBL" id="JAQQXS010000014">
    <property type="protein sequence ID" value="MDC8786560.1"/>
    <property type="molecule type" value="Genomic_DNA"/>
</dbReference>
<organism evidence="3 4">
    <name type="scientific">Roseateles koreensis</name>
    <dbReference type="NCBI Taxonomy" id="2987526"/>
    <lineage>
        <taxon>Bacteria</taxon>
        <taxon>Pseudomonadati</taxon>
        <taxon>Pseudomonadota</taxon>
        <taxon>Betaproteobacteria</taxon>
        <taxon>Burkholderiales</taxon>
        <taxon>Sphaerotilaceae</taxon>
        <taxon>Roseateles</taxon>
    </lineage>
</organism>
<gene>
    <name evidence="3" type="ORF">PRZ01_15325</name>
</gene>
<name>A0ABT5KVW5_9BURK</name>
<dbReference type="Proteomes" id="UP001219862">
    <property type="component" value="Unassembled WGS sequence"/>
</dbReference>
<dbReference type="RefSeq" id="WP_273597673.1">
    <property type="nucleotide sequence ID" value="NZ_JAQQXS010000014.1"/>
</dbReference>
<dbReference type="PROSITE" id="PS51257">
    <property type="entry name" value="PROKAR_LIPOPROTEIN"/>
    <property type="match status" value="1"/>
</dbReference>
<accession>A0ABT5KVW5</accession>
<evidence type="ECO:0000256" key="1">
    <source>
        <dbReference type="SAM" id="SignalP"/>
    </source>
</evidence>
<dbReference type="Pfam" id="PF14344">
    <property type="entry name" value="DUF4397"/>
    <property type="match status" value="1"/>
</dbReference>